<gene>
    <name evidence="6" type="ORF">OESDEN_12512</name>
</gene>
<dbReference type="SUPFAM" id="SSF55486">
    <property type="entry name" value="Metalloproteases ('zincins'), catalytic domain"/>
    <property type="match status" value="1"/>
</dbReference>
<dbReference type="GO" id="GO:0008270">
    <property type="term" value="F:zinc ion binding"/>
    <property type="evidence" value="ECO:0007669"/>
    <property type="project" value="UniProtKB-UniRule"/>
</dbReference>
<reference evidence="6 7" key="1">
    <citation type="submission" date="2014-03" db="EMBL/GenBank/DDBJ databases">
        <title>Draft genome of the hookworm Oesophagostomum dentatum.</title>
        <authorList>
            <person name="Mitreva M."/>
        </authorList>
    </citation>
    <scope>NUCLEOTIDE SEQUENCE [LARGE SCALE GENOMIC DNA]</scope>
    <source>
        <strain evidence="6 7">OD-Hann</strain>
    </source>
</reference>
<dbReference type="GO" id="GO:0006508">
    <property type="term" value="P:proteolysis"/>
    <property type="evidence" value="ECO:0007669"/>
    <property type="project" value="UniProtKB-KW"/>
</dbReference>
<keyword evidence="2 3" id="KW-0645">Protease</keyword>
<keyword evidence="2 3" id="KW-0862">Zinc</keyword>
<keyword evidence="2 3" id="KW-0479">Metal-binding</keyword>
<dbReference type="EC" id="3.4.24.-" evidence="3"/>
<dbReference type="EMBL" id="KN557209">
    <property type="protein sequence ID" value="KHJ87707.1"/>
    <property type="molecule type" value="Genomic_DNA"/>
</dbReference>
<feature type="binding site" evidence="2">
    <location>
        <position position="249"/>
    </location>
    <ligand>
        <name>Zn(2+)</name>
        <dbReference type="ChEBI" id="CHEBI:29105"/>
        <note>catalytic</note>
    </ligand>
</feature>
<evidence type="ECO:0000259" key="5">
    <source>
        <dbReference type="PROSITE" id="PS51864"/>
    </source>
</evidence>
<dbReference type="GO" id="GO:0004222">
    <property type="term" value="F:metalloendopeptidase activity"/>
    <property type="evidence" value="ECO:0007669"/>
    <property type="project" value="UniProtKB-UniRule"/>
</dbReference>
<feature type="active site" evidence="2">
    <location>
        <position position="250"/>
    </location>
</feature>
<evidence type="ECO:0000256" key="1">
    <source>
        <dbReference type="ARBA" id="ARBA00023157"/>
    </source>
</evidence>
<evidence type="ECO:0000313" key="6">
    <source>
        <dbReference type="EMBL" id="KHJ87707.1"/>
    </source>
</evidence>
<feature type="compositionally biased region" description="Pro residues" evidence="4">
    <location>
        <begin position="41"/>
        <end position="72"/>
    </location>
</feature>
<dbReference type="MEROPS" id="M12.A35"/>
<evidence type="ECO:0000256" key="4">
    <source>
        <dbReference type="SAM" id="MobiDB-lite"/>
    </source>
</evidence>
<keyword evidence="7" id="KW-1185">Reference proteome</keyword>
<dbReference type="SMART" id="SM00235">
    <property type="entry name" value="ZnMc"/>
    <property type="match status" value="1"/>
</dbReference>
<evidence type="ECO:0000313" key="7">
    <source>
        <dbReference type="Proteomes" id="UP000053660"/>
    </source>
</evidence>
<accession>A0A0B1SW22</accession>
<evidence type="ECO:0000256" key="3">
    <source>
        <dbReference type="RuleBase" id="RU361183"/>
    </source>
</evidence>
<feature type="compositionally biased region" description="Gly residues" evidence="4">
    <location>
        <begin position="1"/>
        <end position="40"/>
    </location>
</feature>
<protein>
    <recommendedName>
        <fullName evidence="3">Metalloendopeptidase</fullName>
        <ecNumber evidence="3">3.4.24.-</ecNumber>
    </recommendedName>
</protein>
<dbReference type="PRINTS" id="PR00480">
    <property type="entry name" value="ASTACIN"/>
</dbReference>
<dbReference type="Pfam" id="PF01400">
    <property type="entry name" value="Astacin"/>
    <property type="match status" value="1"/>
</dbReference>
<dbReference type="PANTHER" id="PTHR10127">
    <property type="entry name" value="DISCOIDIN, CUB, EGF, LAMININ , AND ZINC METALLOPROTEASE DOMAIN CONTAINING"/>
    <property type="match status" value="1"/>
</dbReference>
<name>A0A0B1SW22_OESDE</name>
<feature type="region of interest" description="Disordered" evidence="4">
    <location>
        <begin position="1"/>
        <end position="74"/>
    </location>
</feature>
<feature type="binding site" evidence="2">
    <location>
        <position position="253"/>
    </location>
    <ligand>
        <name>Zn(2+)</name>
        <dbReference type="ChEBI" id="CHEBI:29105"/>
        <note>catalytic</note>
    </ligand>
</feature>
<keyword evidence="2 3" id="KW-0482">Metalloprotease</keyword>
<organism evidence="6 7">
    <name type="scientific">Oesophagostomum dentatum</name>
    <name type="common">Nodular worm</name>
    <dbReference type="NCBI Taxonomy" id="61180"/>
    <lineage>
        <taxon>Eukaryota</taxon>
        <taxon>Metazoa</taxon>
        <taxon>Ecdysozoa</taxon>
        <taxon>Nematoda</taxon>
        <taxon>Chromadorea</taxon>
        <taxon>Rhabditida</taxon>
        <taxon>Rhabditina</taxon>
        <taxon>Rhabditomorpha</taxon>
        <taxon>Strongyloidea</taxon>
        <taxon>Strongylidae</taxon>
        <taxon>Oesophagostomum</taxon>
    </lineage>
</organism>
<dbReference type="PANTHER" id="PTHR10127:SF802">
    <property type="entry name" value="ZINC METALLOPROTEINASE NAS-10"/>
    <property type="match status" value="1"/>
</dbReference>
<dbReference type="AlphaFoldDB" id="A0A0B1SW22"/>
<sequence length="295" mass="31406">FVGGWGNGGPGWGGGPGGWGNGGPGWGGGPGGFGNGGPGWGGPPLPPPGGPPPPRAFAPRGPPPPWGGPPPGGIVGGVGRLAGGFMGLGGEDIVNSFRVVAADNGIFDKDILLTEKQAHFLLNELGKAGVGSDVPPPVLTADEMSAKFKRASVFFEENPVQKWDGPIPYTFDESLNEFEKNDIRGAIQEIEQRTCIRFTYVASATGHHIRYQKMDNPSFCGLSYIGRIDPANPVYLSFQCPNSRGIAVHETLHALGLNHQHLRMDRDKHITMQWSNINPQLYDQFAVIDSKMFTS</sequence>
<feature type="non-terminal residue" evidence="6">
    <location>
        <position position="1"/>
    </location>
</feature>
<keyword evidence="1" id="KW-1015">Disulfide bond</keyword>
<dbReference type="OrthoDB" id="291007at2759"/>
<dbReference type="Gene3D" id="3.40.390.10">
    <property type="entry name" value="Collagenase (Catalytic Domain)"/>
    <property type="match status" value="1"/>
</dbReference>
<proteinExistence type="predicted"/>
<dbReference type="InterPro" id="IPR006026">
    <property type="entry name" value="Peptidase_Metallo"/>
</dbReference>
<dbReference type="PROSITE" id="PS51864">
    <property type="entry name" value="ASTACIN"/>
    <property type="match status" value="1"/>
</dbReference>
<feature type="domain" description="Peptidase M12A" evidence="5">
    <location>
        <begin position="150"/>
        <end position="295"/>
    </location>
</feature>
<dbReference type="InterPro" id="IPR024079">
    <property type="entry name" value="MetalloPept_cat_dom_sf"/>
</dbReference>
<feature type="binding site" evidence="2">
    <location>
        <position position="259"/>
    </location>
    <ligand>
        <name>Zn(2+)</name>
        <dbReference type="ChEBI" id="CHEBI:29105"/>
        <note>catalytic</note>
    </ligand>
</feature>
<comment type="cofactor">
    <cofactor evidence="2 3">
        <name>Zn(2+)</name>
        <dbReference type="ChEBI" id="CHEBI:29105"/>
    </cofactor>
    <text evidence="2 3">Binds 1 zinc ion per subunit.</text>
</comment>
<evidence type="ECO:0000256" key="2">
    <source>
        <dbReference type="PROSITE-ProRule" id="PRU01211"/>
    </source>
</evidence>
<dbReference type="InterPro" id="IPR001506">
    <property type="entry name" value="Peptidase_M12A"/>
</dbReference>
<comment type="caution">
    <text evidence="2">Lacks conserved residue(s) required for the propagation of feature annotation.</text>
</comment>
<keyword evidence="2 3" id="KW-0378">Hydrolase</keyword>
<dbReference type="Proteomes" id="UP000053660">
    <property type="component" value="Unassembled WGS sequence"/>
</dbReference>